<protein>
    <submittedName>
        <fullName evidence="2">Uncharacterized protein</fullName>
    </submittedName>
</protein>
<feature type="transmembrane region" description="Helical" evidence="1">
    <location>
        <begin position="20"/>
        <end position="43"/>
    </location>
</feature>
<keyword evidence="1" id="KW-0472">Membrane</keyword>
<keyword evidence="1" id="KW-0812">Transmembrane</keyword>
<organism evidence="2">
    <name type="scientific">Cucumis melo</name>
    <name type="common">Muskmelon</name>
    <dbReference type="NCBI Taxonomy" id="3656"/>
    <lineage>
        <taxon>Eukaryota</taxon>
        <taxon>Viridiplantae</taxon>
        <taxon>Streptophyta</taxon>
        <taxon>Embryophyta</taxon>
        <taxon>Tracheophyta</taxon>
        <taxon>Spermatophyta</taxon>
        <taxon>Magnoliopsida</taxon>
        <taxon>eudicotyledons</taxon>
        <taxon>Gunneridae</taxon>
        <taxon>Pentapetalae</taxon>
        <taxon>rosids</taxon>
        <taxon>fabids</taxon>
        <taxon>Cucurbitales</taxon>
        <taxon>Cucurbitaceae</taxon>
        <taxon>Benincaseae</taxon>
        <taxon>Cucumis</taxon>
    </lineage>
</organism>
<dbReference type="PROSITE" id="PS51257">
    <property type="entry name" value="PROKAR_LIPOPROTEIN"/>
    <property type="match status" value="1"/>
</dbReference>
<name>A0A9I9EIN1_CUCME</name>
<dbReference type="Gramene" id="MELO3C033950.2.1">
    <property type="protein sequence ID" value="MELO3C033950.2.1"/>
    <property type="gene ID" value="MELO3C033950.2"/>
</dbReference>
<dbReference type="AlphaFoldDB" id="A0A9I9EIN1"/>
<keyword evidence="1" id="KW-1133">Transmembrane helix</keyword>
<dbReference type="EnsemblPlants" id="MELO3C033950.2.1">
    <property type="protein sequence ID" value="MELO3C033950.2.1"/>
    <property type="gene ID" value="MELO3C033950.2"/>
</dbReference>
<accession>A0A9I9EIN1</accession>
<proteinExistence type="predicted"/>
<reference evidence="2" key="1">
    <citation type="submission" date="2023-03" db="UniProtKB">
        <authorList>
            <consortium name="EnsemblPlants"/>
        </authorList>
    </citation>
    <scope>IDENTIFICATION</scope>
</reference>
<evidence type="ECO:0000313" key="2">
    <source>
        <dbReference type="EnsemblPlants" id="MELO3C033950.2.1"/>
    </source>
</evidence>
<sequence length="118" mass="13144">MPLGRIPPLFVFLEGMLLSPFSQFFLLLLSLSCLQMVILPSYVGTKEYNVKQWDLRLPFVSDNKSFMPKGSTSSGLGVSFIAFKGKASSSIVLVRVAHHCWLNKPPISGQLISNRWSP</sequence>
<evidence type="ECO:0000256" key="1">
    <source>
        <dbReference type="SAM" id="Phobius"/>
    </source>
</evidence>